<evidence type="ECO:0000313" key="1">
    <source>
        <dbReference type="EMBL" id="QJR81059.1"/>
    </source>
</evidence>
<name>A0A6M4MD97_9ALTE</name>
<evidence type="ECO:0000313" key="2">
    <source>
        <dbReference type="Proteomes" id="UP000219285"/>
    </source>
</evidence>
<gene>
    <name evidence="1" type="ORF">CA267_009850</name>
</gene>
<protein>
    <submittedName>
        <fullName evidence="1">Uncharacterized protein</fullName>
    </submittedName>
</protein>
<organism evidence="1 2">
    <name type="scientific">Alteromonas pelagimontana</name>
    <dbReference type="NCBI Taxonomy" id="1858656"/>
    <lineage>
        <taxon>Bacteria</taxon>
        <taxon>Pseudomonadati</taxon>
        <taxon>Pseudomonadota</taxon>
        <taxon>Gammaproteobacteria</taxon>
        <taxon>Alteromonadales</taxon>
        <taxon>Alteromonadaceae</taxon>
        <taxon>Alteromonas/Salinimonas group</taxon>
        <taxon>Alteromonas</taxon>
    </lineage>
</organism>
<keyword evidence="2" id="KW-1185">Reference proteome</keyword>
<dbReference type="Proteomes" id="UP000219285">
    <property type="component" value="Chromosome"/>
</dbReference>
<dbReference type="InterPro" id="IPR036388">
    <property type="entry name" value="WH-like_DNA-bd_sf"/>
</dbReference>
<accession>A0A6M4MD97</accession>
<reference evidence="1 2" key="2">
    <citation type="submission" date="2020-04" db="EMBL/GenBank/DDBJ databases">
        <title>Complete genome sequence of Alteromonas pelagimontana 5.12T.</title>
        <authorList>
            <person name="Sinha R.K."/>
            <person name="Krishnan K.P."/>
            <person name="Kurian J.P."/>
        </authorList>
    </citation>
    <scope>NUCLEOTIDE SEQUENCE [LARGE SCALE GENOMIC DNA]</scope>
    <source>
        <strain evidence="1 2">5.12</strain>
    </source>
</reference>
<sequence length="224" mass="24995">MNQSERRRSIENHHLSTKVPVTIPELSRVFNVSENTIKADMIALEVLNVAYCLNPNGKPQKWCAVKPTNKMTMSIELAYALKQVAVTAKIALPAALFEQIQEVFDEANDSYLSKHKSNHQSKVVRFERGTSQIDFAKHLHLGNISAEVLESVKSAIFSEESISIVSGNIEQTLTGLVVREFDNKLILEGKRVGLGMGVVRISLREITAARVVPPFTDFHERRAA</sequence>
<dbReference type="EMBL" id="CP052766">
    <property type="protein sequence ID" value="QJR81059.1"/>
    <property type="molecule type" value="Genomic_DNA"/>
</dbReference>
<dbReference type="OrthoDB" id="9815009at2"/>
<reference evidence="2" key="1">
    <citation type="submission" date="2014-12" db="EMBL/GenBank/DDBJ databases">
        <title>Complete genome sequence of a multi-drug resistant Klebsiella pneumoniae.</title>
        <authorList>
            <person name="Hua X."/>
            <person name="Chen Q."/>
            <person name="Li X."/>
            <person name="Feng Y."/>
            <person name="Ruan Z."/>
            <person name="Yu Y."/>
        </authorList>
    </citation>
    <scope>NUCLEOTIDE SEQUENCE [LARGE SCALE GENOMIC DNA]</scope>
    <source>
        <strain evidence="2">5.12</strain>
    </source>
</reference>
<proteinExistence type="predicted"/>
<dbReference type="RefSeq" id="WP_075607646.1">
    <property type="nucleotide sequence ID" value="NZ_CP052766.1"/>
</dbReference>
<dbReference type="KEGG" id="apel:CA267_009850"/>
<dbReference type="Gene3D" id="1.10.10.10">
    <property type="entry name" value="Winged helix-like DNA-binding domain superfamily/Winged helix DNA-binding domain"/>
    <property type="match status" value="1"/>
</dbReference>
<dbReference type="AlphaFoldDB" id="A0A6M4MD97"/>